<proteinExistence type="inferred from homology"/>
<dbReference type="PANTHER" id="PTHR18843:SF7">
    <property type="entry name" value="LAMINA-ASSOCIATED POLYPEPTIDE 1B ISOFORM 1-RELATED"/>
    <property type="match status" value="1"/>
</dbReference>
<feature type="compositionally biased region" description="Polar residues" evidence="10">
    <location>
        <begin position="206"/>
        <end position="217"/>
    </location>
</feature>
<keyword evidence="5" id="KW-1133">Transmembrane helix</keyword>
<protein>
    <submittedName>
        <fullName evidence="12">Torsin-1A-interacting protein 2-like isoform X1</fullName>
    </submittedName>
</protein>
<organism evidence="12 13">
    <name type="scientific">Scomber scombrus</name>
    <name type="common">Atlantic mackerel</name>
    <name type="synonym">Scomber vernalis</name>
    <dbReference type="NCBI Taxonomy" id="13677"/>
    <lineage>
        <taxon>Eukaryota</taxon>
        <taxon>Metazoa</taxon>
        <taxon>Chordata</taxon>
        <taxon>Craniata</taxon>
        <taxon>Vertebrata</taxon>
        <taxon>Euteleostomi</taxon>
        <taxon>Actinopterygii</taxon>
        <taxon>Neopterygii</taxon>
        <taxon>Teleostei</taxon>
        <taxon>Neoteleostei</taxon>
        <taxon>Acanthomorphata</taxon>
        <taxon>Pelagiaria</taxon>
        <taxon>Scombriformes</taxon>
        <taxon>Scombridae</taxon>
        <taxon>Scomber</taxon>
    </lineage>
</organism>
<sequence>MCVSMETGSVLNVPHSSTLKSGVKKEDTESKDMDHQSACEVESSNENNGESVVKPEIQSIDPAAKRSVSSSQGTSCTNEDKTVNVQETDAPHLPDSGNHGDNNGETSTDQPVDKDEDDVTGGINAPKETAPPTVDNTTEDQGDTSNVKPNDKSTDIKGTSTKTGKGIDPAAKRSVSSSQGTSCTNEDKTVNVQETDAPHLPDSGNHGDNNGGTSTDQPVDKDEDDVTGGINAPEETAPSTVDNTTEDQGDTSNFKPNDKSTDIKGTSTKTGKDDGRRQENAAADVAREQKLARGTQQNVETIGPTNKEKTKHPVPEAAGSYGGKRILLSILIPVLAAVLVWYLLNQPESPPPKKLKQIDIFLRQMEKVKSQFPNQRSELWKRSRIHLERHLNTTQPTEPVSLILTAGLRAKRTLRCLAQGLASTFSSALNASILHIDGASKASQDSDEVKLDIDSQLQGAFEGDKPVAVIHRFEELPPGSTLIFYRYCDHENAAYKKTFLIFTVLLEEEEEIPTKINLSAVEEMVDDHLQKKFLSDGHPVAFDRMDLDKYGGLWSRISHLILPVAAEKRIEYEGC</sequence>
<keyword evidence="4" id="KW-0812">Transmembrane</keyword>
<keyword evidence="3" id="KW-0597">Phosphoprotein</keyword>
<evidence type="ECO:0000256" key="6">
    <source>
        <dbReference type="ARBA" id="ARBA00023136"/>
    </source>
</evidence>
<comment type="subcellular location">
    <subcellularLocation>
        <location evidence="9">Endomembrane system</location>
        <topology evidence="9">Single-pass membrane protein</topology>
    </subcellularLocation>
    <subcellularLocation>
        <location evidence="1">Nucleus envelope</location>
    </subcellularLocation>
</comment>
<keyword evidence="6" id="KW-0472">Membrane</keyword>
<evidence type="ECO:0000256" key="1">
    <source>
        <dbReference type="ARBA" id="ARBA00004259"/>
    </source>
</evidence>
<evidence type="ECO:0000256" key="3">
    <source>
        <dbReference type="ARBA" id="ARBA00022553"/>
    </source>
</evidence>
<keyword evidence="8" id="KW-0539">Nucleus</keyword>
<feature type="compositionally biased region" description="Polar residues" evidence="10">
    <location>
        <begin position="174"/>
        <end position="194"/>
    </location>
</feature>
<feature type="compositionally biased region" description="Polar residues" evidence="10">
    <location>
        <begin position="294"/>
        <end position="304"/>
    </location>
</feature>
<evidence type="ECO:0000256" key="4">
    <source>
        <dbReference type="ARBA" id="ARBA00022692"/>
    </source>
</evidence>
<evidence type="ECO:0000256" key="9">
    <source>
        <dbReference type="ARBA" id="ARBA00037847"/>
    </source>
</evidence>
<comment type="similarity">
    <text evidence="2">Belongs to the TOR1AIP family.</text>
</comment>
<dbReference type="AlphaFoldDB" id="A0AAV1N852"/>
<feature type="compositionally biased region" description="Low complexity" evidence="10">
    <location>
        <begin position="40"/>
        <end position="52"/>
    </location>
</feature>
<feature type="compositionally biased region" description="Basic and acidic residues" evidence="10">
    <location>
        <begin position="23"/>
        <end position="37"/>
    </location>
</feature>
<feature type="compositionally biased region" description="Polar residues" evidence="10">
    <location>
        <begin position="1"/>
        <end position="20"/>
    </location>
</feature>
<reference evidence="12 13" key="1">
    <citation type="submission" date="2024-01" db="EMBL/GenBank/DDBJ databases">
        <authorList>
            <person name="Alioto T."/>
            <person name="Alioto T."/>
            <person name="Gomez Garrido J."/>
        </authorList>
    </citation>
    <scope>NUCLEOTIDE SEQUENCE [LARGE SCALE GENOMIC DNA]</scope>
</reference>
<dbReference type="InterPro" id="IPR038599">
    <property type="entry name" value="LAP1C-like_C_sf"/>
</dbReference>
<evidence type="ECO:0000256" key="10">
    <source>
        <dbReference type="SAM" id="MobiDB-lite"/>
    </source>
</evidence>
<dbReference type="GO" id="GO:0061024">
    <property type="term" value="P:membrane organization"/>
    <property type="evidence" value="ECO:0007669"/>
    <property type="project" value="TreeGrafter"/>
</dbReference>
<feature type="compositionally biased region" description="Polar residues" evidence="10">
    <location>
        <begin position="99"/>
        <end position="110"/>
    </location>
</feature>
<gene>
    <name evidence="12" type="ORF">FSCOSCO3_A024312</name>
</gene>
<evidence type="ECO:0000259" key="11">
    <source>
        <dbReference type="Pfam" id="PF05609"/>
    </source>
</evidence>
<keyword evidence="13" id="KW-1185">Reference proteome</keyword>
<feature type="compositionally biased region" description="Basic and acidic residues" evidence="10">
    <location>
        <begin position="270"/>
        <end position="291"/>
    </location>
</feature>
<dbReference type="GO" id="GO:0016020">
    <property type="term" value="C:membrane"/>
    <property type="evidence" value="ECO:0007669"/>
    <property type="project" value="TreeGrafter"/>
</dbReference>
<evidence type="ECO:0000313" key="12">
    <source>
        <dbReference type="EMBL" id="CAK6955378.1"/>
    </source>
</evidence>
<keyword evidence="7" id="KW-0325">Glycoprotein</keyword>
<accession>A0AAV1N852</accession>
<feature type="compositionally biased region" description="Polar residues" evidence="10">
    <location>
        <begin position="67"/>
        <end position="87"/>
    </location>
</feature>
<dbReference type="Proteomes" id="UP001314229">
    <property type="component" value="Unassembled WGS sequence"/>
</dbReference>
<evidence type="ECO:0000256" key="5">
    <source>
        <dbReference type="ARBA" id="ARBA00022989"/>
    </source>
</evidence>
<evidence type="ECO:0000313" key="13">
    <source>
        <dbReference type="Proteomes" id="UP001314229"/>
    </source>
</evidence>
<dbReference type="Pfam" id="PF05609">
    <property type="entry name" value="LAP1_C"/>
    <property type="match status" value="1"/>
</dbReference>
<name>A0AAV1N852_SCOSC</name>
<dbReference type="InterPro" id="IPR046753">
    <property type="entry name" value="TOIP1/2_C"/>
</dbReference>
<dbReference type="PANTHER" id="PTHR18843">
    <property type="entry name" value="TORSIN-1A-INTERACTING PROTEIN"/>
    <property type="match status" value="1"/>
</dbReference>
<evidence type="ECO:0000256" key="2">
    <source>
        <dbReference type="ARBA" id="ARBA00007860"/>
    </source>
</evidence>
<dbReference type="GO" id="GO:0005635">
    <property type="term" value="C:nuclear envelope"/>
    <property type="evidence" value="ECO:0007669"/>
    <property type="project" value="UniProtKB-SubCell"/>
</dbReference>
<evidence type="ECO:0000256" key="8">
    <source>
        <dbReference type="ARBA" id="ARBA00023242"/>
    </source>
</evidence>
<feature type="domain" description="Torsin-1A-interacting protein 1/2 AAA+ activator" evidence="11">
    <location>
        <begin position="357"/>
        <end position="575"/>
    </location>
</feature>
<comment type="caution">
    <text evidence="12">The sequence shown here is derived from an EMBL/GenBank/DDBJ whole genome shotgun (WGS) entry which is preliminary data.</text>
</comment>
<dbReference type="EMBL" id="CAWUFR010000021">
    <property type="protein sequence ID" value="CAK6955378.1"/>
    <property type="molecule type" value="Genomic_DNA"/>
</dbReference>
<dbReference type="GO" id="GO:0001671">
    <property type="term" value="F:ATPase activator activity"/>
    <property type="evidence" value="ECO:0007669"/>
    <property type="project" value="InterPro"/>
</dbReference>
<dbReference type="InterPro" id="IPR008662">
    <property type="entry name" value="TOIP1/2"/>
</dbReference>
<evidence type="ECO:0000256" key="7">
    <source>
        <dbReference type="ARBA" id="ARBA00023180"/>
    </source>
</evidence>
<feature type="region of interest" description="Disordered" evidence="10">
    <location>
        <begin position="1"/>
        <end position="316"/>
    </location>
</feature>
<dbReference type="Gene3D" id="3.40.50.12190">
    <property type="match status" value="1"/>
</dbReference>